<comment type="caution">
    <text evidence="1">The sequence shown here is derived from an EMBL/GenBank/DDBJ whole genome shotgun (WGS) entry which is preliminary data.</text>
</comment>
<dbReference type="EMBL" id="JAGYWB010000009">
    <property type="protein sequence ID" value="KAI0510960.1"/>
    <property type="molecule type" value="Genomic_DNA"/>
</dbReference>
<accession>A0A8T3BFA6</accession>
<keyword evidence="2" id="KW-1185">Reference proteome</keyword>
<sequence>MHTRSLAFASAFHLQELLIEIKRKIEQNNIHLKIIVDNKRWSKEFKVGDFVMVREAACSKHRTF</sequence>
<reference evidence="1" key="1">
    <citation type="journal article" date="2022" name="Front. Genet.">
        <title>Chromosome-Scale Assembly of the Dendrobium nobile Genome Provides Insights Into the Molecular Mechanism of the Biosynthesis of the Medicinal Active Ingredient of Dendrobium.</title>
        <authorList>
            <person name="Xu Q."/>
            <person name="Niu S.-C."/>
            <person name="Li K.-L."/>
            <person name="Zheng P.-J."/>
            <person name="Zhang X.-J."/>
            <person name="Jia Y."/>
            <person name="Liu Y."/>
            <person name="Niu Y.-X."/>
            <person name="Yu L.-H."/>
            <person name="Chen D.-F."/>
            <person name="Zhang G.-Q."/>
        </authorList>
    </citation>
    <scope>NUCLEOTIDE SEQUENCE</scope>
    <source>
        <tissue evidence="1">Leaf</tissue>
    </source>
</reference>
<dbReference type="SMR" id="A0A8T3BFA6"/>
<dbReference type="Proteomes" id="UP000829196">
    <property type="component" value="Unassembled WGS sequence"/>
</dbReference>
<evidence type="ECO:0000313" key="2">
    <source>
        <dbReference type="Proteomes" id="UP000829196"/>
    </source>
</evidence>
<gene>
    <name evidence="1" type="ORF">KFK09_011576</name>
</gene>
<proteinExistence type="predicted"/>
<name>A0A8T3BFA6_DENNO</name>
<dbReference type="AlphaFoldDB" id="A0A8T3BFA6"/>
<organism evidence="1 2">
    <name type="scientific">Dendrobium nobile</name>
    <name type="common">Orchid</name>
    <dbReference type="NCBI Taxonomy" id="94219"/>
    <lineage>
        <taxon>Eukaryota</taxon>
        <taxon>Viridiplantae</taxon>
        <taxon>Streptophyta</taxon>
        <taxon>Embryophyta</taxon>
        <taxon>Tracheophyta</taxon>
        <taxon>Spermatophyta</taxon>
        <taxon>Magnoliopsida</taxon>
        <taxon>Liliopsida</taxon>
        <taxon>Asparagales</taxon>
        <taxon>Orchidaceae</taxon>
        <taxon>Epidendroideae</taxon>
        <taxon>Malaxideae</taxon>
        <taxon>Dendrobiinae</taxon>
        <taxon>Dendrobium</taxon>
    </lineage>
</organism>
<protein>
    <submittedName>
        <fullName evidence="1">Uncharacterized protein</fullName>
    </submittedName>
</protein>
<evidence type="ECO:0000313" key="1">
    <source>
        <dbReference type="EMBL" id="KAI0510960.1"/>
    </source>
</evidence>